<feature type="chain" id="PRO_5046224296" description="Lipoprotein" evidence="2">
    <location>
        <begin position="25"/>
        <end position="827"/>
    </location>
</feature>
<accession>A0ABP9UA47</accession>
<comment type="caution">
    <text evidence="3">The sequence shown here is derived from an EMBL/GenBank/DDBJ whole genome shotgun (WGS) entry which is preliminary data.</text>
</comment>
<keyword evidence="2" id="KW-0732">Signal</keyword>
<reference evidence="3" key="1">
    <citation type="submission" date="2024-02" db="EMBL/GenBank/DDBJ databases">
        <title>Draft genome sequence of new strains in genus Ureaplasma.</title>
        <authorList>
            <person name="Nakajima Y."/>
            <person name="Segawa T."/>
        </authorList>
    </citation>
    <scope>NUCLEOTIDE SEQUENCE [LARGE SCALE GENOMIC DNA]</scope>
    <source>
        <strain evidence="3">OM1</strain>
    </source>
</reference>
<protein>
    <recommendedName>
        <fullName evidence="5">Lipoprotein</fullName>
    </recommendedName>
</protein>
<dbReference type="Gene3D" id="2.60.40.2700">
    <property type="match status" value="1"/>
</dbReference>
<name>A0ABP9UA47_9BACT</name>
<sequence>MKKKWIFGILGLAAVVVATPIALTSCGSTVSENINNSGNKDFPKDNTTSSHNTHAKPTKPHQNPAVLNNKLLFNAQQTVLDNQHANIGLTWNDEQAIPTDITKVNLVVNGNGFTNYQYAIDVQALPTLMANKFNLLTVLNDLSYNNEWSQYSVSFSIQTNEKTYNTTSKIFYVASTNPYAIGVYQDNKPALTQVYRQVKNVKLQLLDAQVTGVTFQWQQYINGVWQNIAGATNNQLTVTNADIGYSQYRLEVTSTTTKKVSYSNSITLTTKTLGDCKLDVNGKLATDVINTNPNQALKLSVATSNSNINFKDCTYQWQELSALTTNNVWQNVTKDGNAANYTVNTQNTYYGVSYRLIITNKDNPNQSIVSDVVNLNVTPTANFKLNMVVNKPTSTKNNQVTVQANLDETIKFTVTPQNETINFQKNPYTEVIWQEFNSGEWKTIKQTNTSSSDAFSLDYMTKSYVATAIRATIICNNNWRIHSLISNEIHIFIPMPANVQTQYQQESEKWIKNYGGLTKFLTDSFNETNTLTKIAFSDMIFNYRIKGANSNEEFDKIFANLSLTWNYTKDHYLQLTANNKIPLKLMGGSNVVAIPVGTELIWTLPFTQDNIAYTVNDEGLNSLELLNPKWVSEETINTDGQHATPNPFGLQLLNPKTNKTLMNDTVTDNMNQWGYKKDANHTIPFWYWDLPTNANHTGLQLNYLNSLLPNFYLNQVQTVSWNQTATTYNLTKNKLSSTTLNPDPKIANVGNQPHFEYVWYVQEVGQPTATKLSFNKASADLSQLINNPTELKSYQVWCEVIYKIGAITHTAKSPVWTVNVSNGSVIK</sequence>
<evidence type="ECO:0008006" key="5">
    <source>
        <dbReference type="Google" id="ProtNLM"/>
    </source>
</evidence>
<evidence type="ECO:0000256" key="2">
    <source>
        <dbReference type="SAM" id="SignalP"/>
    </source>
</evidence>
<feature type="compositionally biased region" description="Polar residues" evidence="1">
    <location>
        <begin position="34"/>
        <end position="52"/>
    </location>
</feature>
<dbReference type="EMBL" id="BAABQM010000002">
    <property type="protein sequence ID" value="GAA5414716.1"/>
    <property type="molecule type" value="Genomic_DNA"/>
</dbReference>
<feature type="signal peptide" evidence="2">
    <location>
        <begin position="1"/>
        <end position="24"/>
    </location>
</feature>
<feature type="region of interest" description="Disordered" evidence="1">
    <location>
        <begin position="34"/>
        <end position="64"/>
    </location>
</feature>
<dbReference type="Proteomes" id="UP001449582">
    <property type="component" value="Unassembled WGS sequence"/>
</dbReference>
<keyword evidence="4" id="KW-1185">Reference proteome</keyword>
<gene>
    <name evidence="3" type="ORF">UREOM_4270</name>
</gene>
<dbReference type="RefSeq" id="WP_353289877.1">
    <property type="nucleotide sequence ID" value="NZ_BAABQM010000002.1"/>
</dbReference>
<proteinExistence type="predicted"/>
<evidence type="ECO:0000313" key="4">
    <source>
        <dbReference type="Proteomes" id="UP001449582"/>
    </source>
</evidence>
<evidence type="ECO:0000256" key="1">
    <source>
        <dbReference type="SAM" id="MobiDB-lite"/>
    </source>
</evidence>
<dbReference type="PROSITE" id="PS51257">
    <property type="entry name" value="PROKAR_LIPOPROTEIN"/>
    <property type="match status" value="1"/>
</dbReference>
<organism evidence="3 4">
    <name type="scientific">Ureaplasma ceti</name>
    <dbReference type="NCBI Taxonomy" id="3119530"/>
    <lineage>
        <taxon>Bacteria</taxon>
        <taxon>Bacillati</taxon>
        <taxon>Mycoplasmatota</taxon>
        <taxon>Mycoplasmoidales</taxon>
        <taxon>Mycoplasmoidaceae</taxon>
        <taxon>Ureaplasma</taxon>
    </lineage>
</organism>
<evidence type="ECO:0000313" key="3">
    <source>
        <dbReference type="EMBL" id="GAA5414716.1"/>
    </source>
</evidence>